<dbReference type="CDD" id="cd16461">
    <property type="entry name" value="RING-H2_EL5-like"/>
    <property type="match status" value="1"/>
</dbReference>
<dbReference type="OrthoDB" id="8062037at2759"/>
<evidence type="ECO:0000256" key="14">
    <source>
        <dbReference type="PROSITE-ProRule" id="PRU00175"/>
    </source>
</evidence>
<dbReference type="Proteomes" id="UP000250321">
    <property type="component" value="Unassembled WGS sequence"/>
</dbReference>
<accession>A0A314Y656</accession>
<proteinExistence type="inferred from homology"/>
<evidence type="ECO:0000256" key="5">
    <source>
        <dbReference type="ARBA" id="ARBA00022679"/>
    </source>
</evidence>
<evidence type="ECO:0000256" key="7">
    <source>
        <dbReference type="ARBA" id="ARBA00022723"/>
    </source>
</evidence>
<evidence type="ECO:0000256" key="11">
    <source>
        <dbReference type="ARBA" id="ARBA00022989"/>
    </source>
</evidence>
<dbReference type="PANTHER" id="PTHR45768:SF34">
    <property type="entry name" value="RING-H2 FINGER PROTEIN ATL64"/>
    <property type="match status" value="1"/>
</dbReference>
<dbReference type="EC" id="2.3.2.27" evidence="4"/>
<keyword evidence="9" id="KW-0833">Ubl conjugation pathway</keyword>
<keyword evidence="11 16" id="KW-1133">Transmembrane helix</keyword>
<evidence type="ECO:0000256" key="4">
    <source>
        <dbReference type="ARBA" id="ARBA00012483"/>
    </source>
</evidence>
<keyword evidence="7" id="KW-0479">Metal-binding</keyword>
<evidence type="ECO:0000256" key="2">
    <source>
        <dbReference type="ARBA" id="ARBA00004167"/>
    </source>
</evidence>
<comment type="catalytic activity">
    <reaction evidence="1">
        <text>S-ubiquitinyl-[E2 ubiquitin-conjugating enzyme]-L-cysteine + [acceptor protein]-L-lysine = [E2 ubiquitin-conjugating enzyme]-L-cysteine + N(6)-ubiquitinyl-[acceptor protein]-L-lysine.</text>
        <dbReference type="EC" id="2.3.2.27"/>
    </reaction>
</comment>
<feature type="compositionally biased region" description="Polar residues" evidence="15">
    <location>
        <begin position="211"/>
        <end position="223"/>
    </location>
</feature>
<keyword evidence="19" id="KW-1185">Reference proteome</keyword>
<dbReference type="FunFam" id="3.30.40.10:FF:000187">
    <property type="entry name" value="E3 ubiquitin-protein ligase ATL6"/>
    <property type="match status" value="1"/>
</dbReference>
<dbReference type="AlphaFoldDB" id="A0A314Y656"/>
<dbReference type="Pfam" id="PF13639">
    <property type="entry name" value="zf-RING_2"/>
    <property type="match status" value="1"/>
</dbReference>
<keyword evidence="12 16" id="KW-0472">Membrane</keyword>
<evidence type="ECO:0000259" key="17">
    <source>
        <dbReference type="PROSITE" id="PS50089"/>
    </source>
</evidence>
<comment type="subcellular location">
    <subcellularLocation>
        <location evidence="2">Membrane</location>
        <topology evidence="2">Single-pass membrane protein</topology>
    </subcellularLocation>
</comment>
<dbReference type="Gene3D" id="3.30.40.10">
    <property type="entry name" value="Zinc/RING finger domain, C3HC4 (zinc finger)"/>
    <property type="match status" value="1"/>
</dbReference>
<organism evidence="18 19">
    <name type="scientific">Prunus yedoensis var. nudiflora</name>
    <dbReference type="NCBI Taxonomy" id="2094558"/>
    <lineage>
        <taxon>Eukaryota</taxon>
        <taxon>Viridiplantae</taxon>
        <taxon>Streptophyta</taxon>
        <taxon>Embryophyta</taxon>
        <taxon>Tracheophyta</taxon>
        <taxon>Spermatophyta</taxon>
        <taxon>Magnoliopsida</taxon>
        <taxon>eudicotyledons</taxon>
        <taxon>Gunneridae</taxon>
        <taxon>Pentapetalae</taxon>
        <taxon>rosids</taxon>
        <taxon>fabids</taxon>
        <taxon>Rosales</taxon>
        <taxon>Rosaceae</taxon>
        <taxon>Amygdaloideae</taxon>
        <taxon>Amygdaleae</taxon>
        <taxon>Prunus</taxon>
    </lineage>
</organism>
<dbReference type="GO" id="GO:0061630">
    <property type="term" value="F:ubiquitin protein ligase activity"/>
    <property type="evidence" value="ECO:0007669"/>
    <property type="project" value="UniProtKB-EC"/>
</dbReference>
<dbReference type="SMART" id="SM00184">
    <property type="entry name" value="RING"/>
    <property type="match status" value="1"/>
</dbReference>
<evidence type="ECO:0000256" key="6">
    <source>
        <dbReference type="ARBA" id="ARBA00022692"/>
    </source>
</evidence>
<evidence type="ECO:0000256" key="1">
    <source>
        <dbReference type="ARBA" id="ARBA00000900"/>
    </source>
</evidence>
<dbReference type="InterPro" id="IPR001841">
    <property type="entry name" value="Znf_RING"/>
</dbReference>
<name>A0A314Y656_PRUYE</name>
<comment type="caution">
    <text evidence="18">The sequence shown here is derived from an EMBL/GenBank/DDBJ whole genome shotgun (WGS) entry which is preliminary data.</text>
</comment>
<sequence length="261" mass="28965">MSSSSHPNPMRLLKDEGESLPRIYSTGEYHKNPYDLNSKIMLTAIISLSVVVLLVIVLHTYARCVLRRQALRRASMRHHLGSTMAHVHLSEQPKTGLEPSIIAALPTYVFRRVDGQDDGRDNAIECAVCLSMLDHDEMARLLPNCKHSFHVECIDTWLNSHTTCPICRTEVQPRLQPEPREDPVAGGPTAPPLEPPLNSAFPSCMEGTSDGAAQSSSGTKANGSISRLSSFRRILSRDRSSRRIQSCGQEDGIEIEDLERQ</sequence>
<dbReference type="STRING" id="2094558.A0A314Y656"/>
<keyword evidence="5" id="KW-0808">Transferase</keyword>
<evidence type="ECO:0000256" key="16">
    <source>
        <dbReference type="SAM" id="Phobius"/>
    </source>
</evidence>
<dbReference type="GO" id="GO:0016020">
    <property type="term" value="C:membrane"/>
    <property type="evidence" value="ECO:0007669"/>
    <property type="project" value="UniProtKB-SubCell"/>
</dbReference>
<evidence type="ECO:0000256" key="3">
    <source>
        <dbReference type="ARBA" id="ARBA00004906"/>
    </source>
</evidence>
<keyword evidence="6 16" id="KW-0812">Transmembrane</keyword>
<dbReference type="EMBL" id="PJQY01001598">
    <property type="protein sequence ID" value="PQQ01117.1"/>
    <property type="molecule type" value="Genomic_DNA"/>
</dbReference>
<evidence type="ECO:0000256" key="9">
    <source>
        <dbReference type="ARBA" id="ARBA00022786"/>
    </source>
</evidence>
<reference evidence="18 19" key="1">
    <citation type="submission" date="2018-02" db="EMBL/GenBank/DDBJ databases">
        <title>Draft genome of wild Prunus yedoensis var. nudiflora.</title>
        <authorList>
            <person name="Baek S."/>
            <person name="Kim J.-H."/>
            <person name="Choi K."/>
            <person name="Kim G.-B."/>
            <person name="Cho A."/>
            <person name="Jang H."/>
            <person name="Shin C.-H."/>
            <person name="Yu H.-J."/>
            <person name="Mun J.-H."/>
        </authorList>
    </citation>
    <scope>NUCLEOTIDE SEQUENCE [LARGE SCALE GENOMIC DNA]</scope>
    <source>
        <strain evidence="19">cv. Jeju island</strain>
        <tissue evidence="18">Leaf</tissue>
    </source>
</reference>
<evidence type="ECO:0000256" key="13">
    <source>
        <dbReference type="ARBA" id="ARBA00024209"/>
    </source>
</evidence>
<evidence type="ECO:0000256" key="12">
    <source>
        <dbReference type="ARBA" id="ARBA00023136"/>
    </source>
</evidence>
<feature type="compositionally biased region" description="Acidic residues" evidence="15">
    <location>
        <begin position="251"/>
        <end position="261"/>
    </location>
</feature>
<feature type="region of interest" description="Disordered" evidence="15">
    <location>
        <begin position="175"/>
        <end position="224"/>
    </location>
</feature>
<comment type="pathway">
    <text evidence="3">Protein modification; protein ubiquitination.</text>
</comment>
<keyword evidence="10" id="KW-0862">Zinc</keyword>
<dbReference type="PROSITE" id="PS50089">
    <property type="entry name" value="ZF_RING_2"/>
    <property type="match status" value="1"/>
</dbReference>
<dbReference type="InterPro" id="IPR013083">
    <property type="entry name" value="Znf_RING/FYVE/PHD"/>
</dbReference>
<evidence type="ECO:0000256" key="15">
    <source>
        <dbReference type="SAM" id="MobiDB-lite"/>
    </source>
</evidence>
<keyword evidence="8 14" id="KW-0863">Zinc-finger</keyword>
<evidence type="ECO:0000256" key="8">
    <source>
        <dbReference type="ARBA" id="ARBA00022771"/>
    </source>
</evidence>
<feature type="domain" description="RING-type" evidence="17">
    <location>
        <begin position="126"/>
        <end position="168"/>
    </location>
</feature>
<feature type="region of interest" description="Disordered" evidence="15">
    <location>
        <begin position="236"/>
        <end position="261"/>
    </location>
</feature>
<dbReference type="PANTHER" id="PTHR45768">
    <property type="entry name" value="E3 UBIQUITIN-PROTEIN LIGASE RNF13-LIKE"/>
    <property type="match status" value="1"/>
</dbReference>
<dbReference type="GO" id="GO:0008270">
    <property type="term" value="F:zinc ion binding"/>
    <property type="evidence" value="ECO:0007669"/>
    <property type="project" value="UniProtKB-KW"/>
</dbReference>
<dbReference type="SUPFAM" id="SSF57850">
    <property type="entry name" value="RING/U-box"/>
    <property type="match status" value="1"/>
</dbReference>
<gene>
    <name evidence="18" type="ORF">Pyn_06596</name>
</gene>
<comment type="similarity">
    <text evidence="13">Belongs to the RING-type zinc finger family. ATL subfamily.</text>
</comment>
<feature type="transmembrane region" description="Helical" evidence="16">
    <location>
        <begin position="40"/>
        <end position="62"/>
    </location>
</feature>
<evidence type="ECO:0000256" key="10">
    <source>
        <dbReference type="ARBA" id="ARBA00022833"/>
    </source>
</evidence>
<protein>
    <recommendedName>
        <fullName evidence="4">RING-type E3 ubiquitin transferase</fullName>
        <ecNumber evidence="4">2.3.2.27</ecNumber>
    </recommendedName>
</protein>
<evidence type="ECO:0000313" key="19">
    <source>
        <dbReference type="Proteomes" id="UP000250321"/>
    </source>
</evidence>
<evidence type="ECO:0000313" key="18">
    <source>
        <dbReference type="EMBL" id="PQQ01117.1"/>
    </source>
</evidence>